<evidence type="ECO:0000313" key="3">
    <source>
        <dbReference type="Proteomes" id="UP000016183"/>
    </source>
</evidence>
<reference evidence="2 3" key="1">
    <citation type="submission" date="2012-01" db="EMBL/GenBank/DDBJ databases">
        <title>The Genome Sequence of Treponema denticola SP33.</title>
        <authorList>
            <consortium name="The Broad Institute Genome Sequencing Platform"/>
            <person name="Earl A."/>
            <person name="Ward D."/>
            <person name="Feldgarden M."/>
            <person name="Gevers D."/>
            <person name="Blanton J.M."/>
            <person name="Fenno C.J."/>
            <person name="Baranova O.V."/>
            <person name="Mathney J."/>
            <person name="Dewhirst F.E."/>
            <person name="Izard J."/>
            <person name="Young S.K."/>
            <person name="Zeng Q."/>
            <person name="Gargeya S."/>
            <person name="Fitzgerald M."/>
            <person name="Haas B."/>
            <person name="Abouelleil A."/>
            <person name="Alvarado L."/>
            <person name="Arachchi H.M."/>
            <person name="Berlin A."/>
            <person name="Chapman S.B."/>
            <person name="Gearin G."/>
            <person name="Goldberg J."/>
            <person name="Griggs A."/>
            <person name="Gujja S."/>
            <person name="Hansen M."/>
            <person name="Heiman D."/>
            <person name="Howarth C."/>
            <person name="Larimer J."/>
            <person name="Lui A."/>
            <person name="MacDonald P.J.P."/>
            <person name="McCowen C."/>
            <person name="Montmayeur A."/>
            <person name="Murphy C."/>
            <person name="Neiman D."/>
            <person name="Pearson M."/>
            <person name="Priest M."/>
            <person name="Roberts A."/>
            <person name="Saif S."/>
            <person name="Shea T."/>
            <person name="Sisk P."/>
            <person name="Stolte C."/>
            <person name="Sykes S."/>
            <person name="Wortman J."/>
            <person name="Nusbaum C."/>
            <person name="Birren B."/>
        </authorList>
    </citation>
    <scope>NUCLEOTIDE SEQUENCE [LARGE SCALE GENOMIC DNA]</scope>
    <source>
        <strain evidence="2 3">SP33</strain>
    </source>
</reference>
<dbReference type="PATRIC" id="fig|999437.3.peg.1758"/>
<evidence type="ECO:0000313" key="2">
    <source>
        <dbReference type="EMBL" id="EMB22883.1"/>
    </source>
</evidence>
<feature type="transmembrane region" description="Helical" evidence="1">
    <location>
        <begin position="7"/>
        <end position="27"/>
    </location>
</feature>
<dbReference type="EMBL" id="AGDZ01000026">
    <property type="protein sequence ID" value="EMB22883.1"/>
    <property type="molecule type" value="Genomic_DNA"/>
</dbReference>
<evidence type="ECO:0000256" key="1">
    <source>
        <dbReference type="SAM" id="Phobius"/>
    </source>
</evidence>
<proteinExistence type="predicted"/>
<protein>
    <submittedName>
        <fullName evidence="2">Uncharacterized protein</fullName>
    </submittedName>
</protein>
<keyword evidence="1" id="KW-1133">Transmembrane helix</keyword>
<keyword evidence="1" id="KW-0472">Membrane</keyword>
<dbReference type="Proteomes" id="UP000016183">
    <property type="component" value="Unassembled WGS sequence"/>
</dbReference>
<dbReference type="RefSeq" id="WP_010696319.1">
    <property type="nucleotide sequence ID" value="NZ_KB442454.1"/>
</dbReference>
<gene>
    <name evidence="2" type="ORF">HMPREF9733_01706</name>
</gene>
<sequence length="131" mass="14460">MEKKFKRYFIFGLVFASLFIAGFFLGINGRGDGSDLERSGVDPGRIERTQDKLNDVGKSIERAEGKIGEAGREIKESLAVAGDVGSGFDTIEKGIRACKDGITNIERRHNRIEQIILKAKAREDNLDDNGD</sequence>
<keyword evidence="1" id="KW-0812">Transmembrane</keyword>
<dbReference type="HOGENOM" id="CLU_1926640_0_0_12"/>
<comment type="caution">
    <text evidence="2">The sequence shown here is derived from an EMBL/GenBank/DDBJ whole genome shotgun (WGS) entry which is preliminary data.</text>
</comment>
<name>M2BN26_TREDN</name>
<accession>M2BN26</accession>
<dbReference type="AlphaFoldDB" id="M2BN26"/>
<organism evidence="2 3">
    <name type="scientific">Treponema denticola SP33</name>
    <dbReference type="NCBI Taxonomy" id="999437"/>
    <lineage>
        <taxon>Bacteria</taxon>
        <taxon>Pseudomonadati</taxon>
        <taxon>Spirochaetota</taxon>
        <taxon>Spirochaetia</taxon>
        <taxon>Spirochaetales</taxon>
        <taxon>Treponemataceae</taxon>
        <taxon>Treponema</taxon>
    </lineage>
</organism>